<evidence type="ECO:0000256" key="1">
    <source>
        <dbReference type="ARBA" id="ARBA00001946"/>
    </source>
</evidence>
<dbReference type="CDD" id="cd03424">
    <property type="entry name" value="NUDIX_ADPRase_Nudt5_UGPPase_Nudt14"/>
    <property type="match status" value="1"/>
</dbReference>
<feature type="domain" description="Nudix hydrolase" evidence="3">
    <location>
        <begin position="40"/>
        <end position="169"/>
    </location>
</feature>
<organism evidence="4 5">
    <name type="scientific">Calderihabitans maritimus</name>
    <dbReference type="NCBI Taxonomy" id="1246530"/>
    <lineage>
        <taxon>Bacteria</taxon>
        <taxon>Bacillati</taxon>
        <taxon>Bacillota</taxon>
        <taxon>Clostridia</taxon>
        <taxon>Neomoorellales</taxon>
        <taxon>Calderihabitantaceae</taxon>
        <taxon>Calderihabitans</taxon>
    </lineage>
</organism>
<proteinExistence type="predicted"/>
<dbReference type="InterPro" id="IPR015797">
    <property type="entry name" value="NUDIX_hydrolase-like_dom_sf"/>
</dbReference>
<reference evidence="5" key="1">
    <citation type="journal article" date="2017" name="Appl. Environ. Microbiol.">
        <title>Genomic analysis of Calderihabitans maritimus KKC1, a thermophilic hydrogenogenic carboxydotrophic bacterium isolated from marine sediment.</title>
        <authorList>
            <person name="Omae K."/>
            <person name="Yoneda Y."/>
            <person name="Fukuyama Y."/>
            <person name="Yoshida T."/>
            <person name="Sako Y."/>
        </authorList>
    </citation>
    <scope>NUCLEOTIDE SEQUENCE [LARGE SCALE GENOMIC DNA]</scope>
    <source>
        <strain evidence="5">KKC1</strain>
    </source>
</reference>
<dbReference type="PROSITE" id="PS51462">
    <property type="entry name" value="NUDIX"/>
    <property type="match status" value="1"/>
</dbReference>
<comment type="caution">
    <text evidence="4">The sequence shown here is derived from an EMBL/GenBank/DDBJ whole genome shotgun (WGS) entry which is preliminary data.</text>
</comment>
<dbReference type="GO" id="GO:0005829">
    <property type="term" value="C:cytosol"/>
    <property type="evidence" value="ECO:0007669"/>
    <property type="project" value="TreeGrafter"/>
</dbReference>
<protein>
    <submittedName>
        <fullName evidence="4">NUDIX hydrolase</fullName>
    </submittedName>
</protein>
<keyword evidence="5" id="KW-1185">Reference proteome</keyword>
<dbReference type="RefSeq" id="WP_088553179.1">
    <property type="nucleotide sequence ID" value="NZ_BDGJ01000024.1"/>
</dbReference>
<dbReference type="PANTHER" id="PTHR11839:SF18">
    <property type="entry name" value="NUDIX HYDROLASE DOMAIN-CONTAINING PROTEIN"/>
    <property type="match status" value="1"/>
</dbReference>
<evidence type="ECO:0000313" key="5">
    <source>
        <dbReference type="Proteomes" id="UP000197032"/>
    </source>
</evidence>
<keyword evidence="2 4" id="KW-0378">Hydrolase</keyword>
<dbReference type="EMBL" id="BDGJ01000024">
    <property type="protein sequence ID" value="GAW91676.1"/>
    <property type="molecule type" value="Genomic_DNA"/>
</dbReference>
<evidence type="ECO:0000313" key="4">
    <source>
        <dbReference type="EMBL" id="GAW91676.1"/>
    </source>
</evidence>
<dbReference type="Pfam" id="PF00293">
    <property type="entry name" value="NUDIX"/>
    <property type="match status" value="1"/>
</dbReference>
<name>A0A1Z5HQ59_9FIRM</name>
<evidence type="ECO:0000259" key="3">
    <source>
        <dbReference type="PROSITE" id="PS51462"/>
    </source>
</evidence>
<dbReference type="SUPFAM" id="SSF55811">
    <property type="entry name" value="Nudix"/>
    <property type="match status" value="1"/>
</dbReference>
<dbReference type="GO" id="GO:0016787">
    <property type="term" value="F:hydrolase activity"/>
    <property type="evidence" value="ECO:0007669"/>
    <property type="project" value="UniProtKB-KW"/>
</dbReference>
<dbReference type="Proteomes" id="UP000197032">
    <property type="component" value="Unassembled WGS sequence"/>
</dbReference>
<gene>
    <name evidence="4" type="ORF">KKC1_08370</name>
</gene>
<dbReference type="Gene3D" id="3.90.79.10">
    <property type="entry name" value="Nucleoside Triphosphate Pyrophosphohydrolase"/>
    <property type="match status" value="1"/>
</dbReference>
<dbReference type="GO" id="GO:0019693">
    <property type="term" value="P:ribose phosphate metabolic process"/>
    <property type="evidence" value="ECO:0007669"/>
    <property type="project" value="TreeGrafter"/>
</dbReference>
<dbReference type="PANTHER" id="PTHR11839">
    <property type="entry name" value="UDP/ADP-SUGAR PYROPHOSPHATASE"/>
    <property type="match status" value="1"/>
</dbReference>
<sequence>MKNFYEKTVESNKIFEGRVVKLRVDRVILPNGKEATREVVEHPGAVAVVALTDKDEIVMVRQFRKPVEETTLEIPAGKLEGGEDPHSCARRELEEETGLKPNRIKLLMEFYTTPGFSDEKMYLFLAEDLEEVPPHRDDDELVEVEKLPLGKAVNWVMQGKINDAKTIIGILAVDCLRSRKGGRGGGAG</sequence>
<dbReference type="OrthoDB" id="9806150at2"/>
<dbReference type="InterPro" id="IPR020084">
    <property type="entry name" value="NUDIX_hydrolase_CS"/>
</dbReference>
<accession>A0A1Z5HQ59</accession>
<dbReference type="AlphaFoldDB" id="A0A1Z5HQ59"/>
<dbReference type="FunFam" id="3.90.79.10:FF:000024">
    <property type="entry name" value="ADP-ribose pyrophosphatase"/>
    <property type="match status" value="1"/>
</dbReference>
<dbReference type="GO" id="GO:0006753">
    <property type="term" value="P:nucleoside phosphate metabolic process"/>
    <property type="evidence" value="ECO:0007669"/>
    <property type="project" value="TreeGrafter"/>
</dbReference>
<evidence type="ECO:0000256" key="2">
    <source>
        <dbReference type="ARBA" id="ARBA00022801"/>
    </source>
</evidence>
<comment type="cofactor">
    <cofactor evidence="1">
        <name>Mg(2+)</name>
        <dbReference type="ChEBI" id="CHEBI:18420"/>
    </cofactor>
</comment>
<dbReference type="PROSITE" id="PS00893">
    <property type="entry name" value="NUDIX_BOX"/>
    <property type="match status" value="1"/>
</dbReference>
<dbReference type="InterPro" id="IPR000086">
    <property type="entry name" value="NUDIX_hydrolase_dom"/>
</dbReference>